<evidence type="ECO:0000313" key="2">
    <source>
        <dbReference type="EMBL" id="EGX94496.1"/>
    </source>
</evidence>
<reference evidence="2 3" key="1">
    <citation type="journal article" date="2011" name="Genome Biol.">
        <title>Genome sequence of the insect pathogenic fungus Cordyceps militaris, a valued traditional Chinese medicine.</title>
        <authorList>
            <person name="Zheng P."/>
            <person name="Xia Y."/>
            <person name="Xiao G."/>
            <person name="Xiong C."/>
            <person name="Hu X."/>
            <person name="Zhang S."/>
            <person name="Zheng H."/>
            <person name="Huang Y."/>
            <person name="Zhou Y."/>
            <person name="Wang S."/>
            <person name="Zhao G.P."/>
            <person name="Liu X."/>
            <person name="St Leger R.J."/>
            <person name="Wang C."/>
        </authorList>
    </citation>
    <scope>NUCLEOTIDE SEQUENCE [LARGE SCALE GENOMIC DNA]</scope>
    <source>
        <strain evidence="2 3">CM01</strain>
    </source>
</reference>
<gene>
    <name evidence="2" type="ORF">CCM_02767</name>
</gene>
<feature type="region of interest" description="Disordered" evidence="1">
    <location>
        <begin position="1"/>
        <end position="26"/>
    </location>
</feature>
<dbReference type="AlphaFoldDB" id="G3JBS3"/>
<dbReference type="Proteomes" id="UP000001610">
    <property type="component" value="Unassembled WGS sequence"/>
</dbReference>
<dbReference type="InParanoid" id="G3JBS3"/>
<dbReference type="VEuPathDB" id="FungiDB:CCM_02767"/>
<sequence length="89" mass="10317">MHESSPLGLSSTTPRQPVERRRMVQPGQSYGCRTQLHIFLRYNIFTLISHFRLEVETVVLLGRYVNGNRLPSTSLVKFVIEILRQFENG</sequence>
<protein>
    <submittedName>
        <fullName evidence="2">Uncharacterized protein</fullName>
    </submittedName>
</protein>
<dbReference type="HOGENOM" id="CLU_2454670_0_0_1"/>
<evidence type="ECO:0000313" key="3">
    <source>
        <dbReference type="Proteomes" id="UP000001610"/>
    </source>
</evidence>
<name>G3JBS3_CORMM</name>
<keyword evidence="3" id="KW-1185">Reference proteome</keyword>
<dbReference type="RefSeq" id="XP_006667982.1">
    <property type="nucleotide sequence ID" value="XM_006667919.1"/>
</dbReference>
<dbReference type="GeneID" id="18164794"/>
<proteinExistence type="predicted"/>
<organism evidence="2 3">
    <name type="scientific">Cordyceps militaris (strain CM01)</name>
    <name type="common">Caterpillar fungus</name>
    <dbReference type="NCBI Taxonomy" id="983644"/>
    <lineage>
        <taxon>Eukaryota</taxon>
        <taxon>Fungi</taxon>
        <taxon>Dikarya</taxon>
        <taxon>Ascomycota</taxon>
        <taxon>Pezizomycotina</taxon>
        <taxon>Sordariomycetes</taxon>
        <taxon>Hypocreomycetidae</taxon>
        <taxon>Hypocreales</taxon>
        <taxon>Cordycipitaceae</taxon>
        <taxon>Cordyceps</taxon>
    </lineage>
</organism>
<accession>G3JBS3</accession>
<dbReference type="KEGG" id="cmt:CCM_02767"/>
<evidence type="ECO:0000256" key="1">
    <source>
        <dbReference type="SAM" id="MobiDB-lite"/>
    </source>
</evidence>
<dbReference type="EMBL" id="JH126400">
    <property type="protein sequence ID" value="EGX94496.1"/>
    <property type="molecule type" value="Genomic_DNA"/>
</dbReference>